<dbReference type="Proteomes" id="UP001459277">
    <property type="component" value="Unassembled WGS sequence"/>
</dbReference>
<reference evidence="2 3" key="1">
    <citation type="submission" date="2024-01" db="EMBL/GenBank/DDBJ databases">
        <title>A telomere-to-telomere, gap-free genome of sweet tea (Lithocarpus litseifolius).</title>
        <authorList>
            <person name="Zhou J."/>
        </authorList>
    </citation>
    <scope>NUCLEOTIDE SEQUENCE [LARGE SCALE GENOMIC DNA]</scope>
    <source>
        <strain evidence="2">Zhou-2022a</strain>
        <tissue evidence="2">Leaf</tissue>
    </source>
</reference>
<proteinExistence type="predicted"/>
<feature type="region of interest" description="Disordered" evidence="1">
    <location>
        <begin position="59"/>
        <end position="101"/>
    </location>
</feature>
<feature type="compositionally biased region" description="Basic and acidic residues" evidence="1">
    <location>
        <begin position="72"/>
        <end position="82"/>
    </location>
</feature>
<gene>
    <name evidence="2" type="ORF">SO802_017684</name>
</gene>
<evidence type="ECO:0000313" key="3">
    <source>
        <dbReference type="Proteomes" id="UP001459277"/>
    </source>
</evidence>
<comment type="caution">
    <text evidence="2">The sequence shown here is derived from an EMBL/GenBank/DDBJ whole genome shotgun (WGS) entry which is preliminary data.</text>
</comment>
<sequence>MFMICFQGFFAGCLKYRLSEPPKHSLQAWRMVIDGLDADEIVGKVRDKETNMASMRKQFLEENQGKQGDNNYEFKRRDKDDGVFTTDGTNEQSKKKKLKKT</sequence>
<protein>
    <submittedName>
        <fullName evidence="2">Uncharacterized protein</fullName>
    </submittedName>
</protein>
<name>A0AAW2CKC6_9ROSI</name>
<evidence type="ECO:0000313" key="2">
    <source>
        <dbReference type="EMBL" id="KAK9998081.1"/>
    </source>
</evidence>
<organism evidence="2 3">
    <name type="scientific">Lithocarpus litseifolius</name>
    <dbReference type="NCBI Taxonomy" id="425828"/>
    <lineage>
        <taxon>Eukaryota</taxon>
        <taxon>Viridiplantae</taxon>
        <taxon>Streptophyta</taxon>
        <taxon>Embryophyta</taxon>
        <taxon>Tracheophyta</taxon>
        <taxon>Spermatophyta</taxon>
        <taxon>Magnoliopsida</taxon>
        <taxon>eudicotyledons</taxon>
        <taxon>Gunneridae</taxon>
        <taxon>Pentapetalae</taxon>
        <taxon>rosids</taxon>
        <taxon>fabids</taxon>
        <taxon>Fagales</taxon>
        <taxon>Fagaceae</taxon>
        <taxon>Lithocarpus</taxon>
    </lineage>
</organism>
<keyword evidence="3" id="KW-1185">Reference proteome</keyword>
<dbReference type="EMBL" id="JAZDWU010000006">
    <property type="protein sequence ID" value="KAK9998081.1"/>
    <property type="molecule type" value="Genomic_DNA"/>
</dbReference>
<accession>A0AAW2CKC6</accession>
<evidence type="ECO:0000256" key="1">
    <source>
        <dbReference type="SAM" id="MobiDB-lite"/>
    </source>
</evidence>
<dbReference type="AlphaFoldDB" id="A0AAW2CKC6"/>